<dbReference type="RefSeq" id="XP_003885015.1">
    <property type="nucleotide sequence ID" value="XM_003884966.1"/>
</dbReference>
<dbReference type="InterPro" id="IPR013912">
    <property type="entry name" value="Adenylate_cyclase-assoc_CAP_C"/>
</dbReference>
<dbReference type="Pfam" id="PF08603">
    <property type="entry name" value="CAP_C"/>
    <property type="match status" value="1"/>
</dbReference>
<dbReference type="GeneID" id="13446704"/>
<evidence type="ECO:0000313" key="3">
    <source>
        <dbReference type="EMBL" id="CBZ54987.1"/>
    </source>
</evidence>
<dbReference type="InterPro" id="IPR036223">
    <property type="entry name" value="CAP_C_sf"/>
</dbReference>
<name>F0VMP1_NEOCL</name>
<proteinExistence type="inferred from homology"/>
<dbReference type="PANTHER" id="PTHR10652">
    <property type="entry name" value="ADENYLYL CYCLASE-ASSOCIATED PROTEIN"/>
    <property type="match status" value="1"/>
</dbReference>
<keyword evidence="4" id="KW-1185">Reference proteome</keyword>
<dbReference type="GO" id="GO:0007015">
    <property type="term" value="P:actin filament organization"/>
    <property type="evidence" value="ECO:0007669"/>
    <property type="project" value="TreeGrafter"/>
</dbReference>
<feature type="domain" description="C-CAP/cofactor C-like" evidence="2">
    <location>
        <begin position="58"/>
        <end position="200"/>
    </location>
</feature>
<dbReference type="OrthoDB" id="1601at2759"/>
<dbReference type="InterPro" id="IPR017901">
    <property type="entry name" value="C-CAP_CF_C-like"/>
</dbReference>
<dbReference type="GO" id="GO:0019933">
    <property type="term" value="P:cAMP-mediated signaling"/>
    <property type="evidence" value="ECO:0007669"/>
    <property type="project" value="TreeGrafter"/>
</dbReference>
<dbReference type="SUPFAM" id="SSF69340">
    <property type="entry name" value="C-terminal domain of adenylylcyclase associated protein"/>
    <property type="match status" value="1"/>
</dbReference>
<evidence type="ECO:0000259" key="2">
    <source>
        <dbReference type="PROSITE" id="PS51329"/>
    </source>
</evidence>
<dbReference type="eggNOG" id="KOG2675">
    <property type="taxonomic scope" value="Eukaryota"/>
</dbReference>
<dbReference type="InterPro" id="IPR001837">
    <property type="entry name" value="Adenylate_cyclase-assoc_CAP"/>
</dbReference>
<dbReference type="InterPro" id="IPR006599">
    <property type="entry name" value="CARP_motif"/>
</dbReference>
<dbReference type="InParanoid" id="F0VMP1"/>
<dbReference type="OMA" id="SCKSGDM"/>
<dbReference type="PROSITE" id="PS51329">
    <property type="entry name" value="C_CAP_COFACTOR_C"/>
    <property type="match status" value="1"/>
</dbReference>
<comment type="similarity">
    <text evidence="1">Belongs to the CAP family.</text>
</comment>
<dbReference type="SMART" id="SM00673">
    <property type="entry name" value="CARP"/>
    <property type="match status" value="2"/>
</dbReference>
<evidence type="ECO:0000256" key="1">
    <source>
        <dbReference type="ARBA" id="ARBA00007659"/>
    </source>
</evidence>
<dbReference type="Gene3D" id="2.160.20.70">
    <property type="match status" value="1"/>
</dbReference>
<dbReference type="InterPro" id="IPR016098">
    <property type="entry name" value="CAP/MinC_C"/>
</dbReference>
<dbReference type="GO" id="GO:0008179">
    <property type="term" value="F:adenylate cyclase binding"/>
    <property type="evidence" value="ECO:0007669"/>
    <property type="project" value="TreeGrafter"/>
</dbReference>
<feature type="non-terminal residue" evidence="3">
    <location>
        <position position="1"/>
    </location>
</feature>
<dbReference type="GO" id="GO:0003779">
    <property type="term" value="F:actin binding"/>
    <property type="evidence" value="ECO:0007669"/>
    <property type="project" value="InterPro"/>
</dbReference>
<gene>
    <name evidence="3" type="ORF">NCLIV_054140</name>
</gene>
<dbReference type="Proteomes" id="UP000007494">
    <property type="component" value="Chromosome XI"/>
</dbReference>
<protein>
    <submittedName>
        <fullName evidence="3">Putative adenylyl cyclase associated protein</fullName>
    </submittedName>
</protein>
<dbReference type="VEuPathDB" id="ToxoDB:NCLIV_054140"/>
<dbReference type="AlphaFoldDB" id="F0VMP1"/>
<dbReference type="PANTHER" id="PTHR10652:SF0">
    <property type="entry name" value="ADENYLYL CYCLASE-ASSOCIATED PROTEIN"/>
    <property type="match status" value="1"/>
</dbReference>
<evidence type="ECO:0000313" key="4">
    <source>
        <dbReference type="Proteomes" id="UP000007494"/>
    </source>
</evidence>
<sequence>EPHLELHCNASFFPKPGMVLSSCTCLQFFQGTKEQTKVGNRKAGESTATMSGTAAKSGAKGAEKLELQGDTWRVCNFVDKKDIIKIDAATMKQKVQIRDCKGVGIQIESKVNSVIIDNCENLRLCVNSLISGAEFVNCRKIKFQVQGTCHSIAIDKCSGVDLYVSKESKDVEITTSKSGEMNLNFPKTDQEDGDWTEVPIPEQFHHHIKNGVLETRVSELYSR</sequence>
<organism evidence="3 4">
    <name type="scientific">Neospora caninum (strain Liverpool)</name>
    <dbReference type="NCBI Taxonomy" id="572307"/>
    <lineage>
        <taxon>Eukaryota</taxon>
        <taxon>Sar</taxon>
        <taxon>Alveolata</taxon>
        <taxon>Apicomplexa</taxon>
        <taxon>Conoidasida</taxon>
        <taxon>Coccidia</taxon>
        <taxon>Eucoccidiorida</taxon>
        <taxon>Eimeriorina</taxon>
        <taxon>Sarcocystidae</taxon>
        <taxon>Neospora</taxon>
    </lineage>
</organism>
<dbReference type="EMBL" id="FR823392">
    <property type="protein sequence ID" value="CBZ54987.1"/>
    <property type="molecule type" value="Genomic_DNA"/>
</dbReference>
<dbReference type="GO" id="GO:0005737">
    <property type="term" value="C:cytoplasm"/>
    <property type="evidence" value="ECO:0007669"/>
    <property type="project" value="TreeGrafter"/>
</dbReference>
<reference evidence="4" key="1">
    <citation type="journal article" date="2012" name="PLoS Pathog.">
        <title>Comparative genomics of the apicomplexan parasites Toxoplasma gondii and Neospora caninum: Coccidia differing in host range and transmission strategy.</title>
        <authorList>
            <person name="Reid A.J."/>
            <person name="Vermont S.J."/>
            <person name="Cotton J.A."/>
            <person name="Harris D."/>
            <person name="Hill-Cawthorne G.A."/>
            <person name="Konen-Waisman S."/>
            <person name="Latham S.M."/>
            <person name="Mourier T."/>
            <person name="Norton R."/>
            <person name="Quail M.A."/>
            <person name="Sanders M."/>
            <person name="Shanmugam D."/>
            <person name="Sohal A."/>
            <person name="Wasmuth J.D."/>
            <person name="Brunk B."/>
            <person name="Grigg M.E."/>
            <person name="Howard J.C."/>
            <person name="Parkinson J."/>
            <person name="Roos D.S."/>
            <person name="Trees A.J."/>
            <person name="Berriman M."/>
            <person name="Pain A."/>
            <person name="Wastling J.M."/>
        </authorList>
    </citation>
    <scope>NUCLEOTIDE SEQUENCE [LARGE SCALE GENOMIC DNA]</scope>
    <source>
        <strain evidence="4">Liverpool</strain>
    </source>
</reference>
<accession>F0VMP1</accession>